<accession>X0UG50</accession>
<protein>
    <recommendedName>
        <fullName evidence="1">Methyltransferase type 11 domain-containing protein</fullName>
    </recommendedName>
</protein>
<organism evidence="2">
    <name type="scientific">marine sediment metagenome</name>
    <dbReference type="NCBI Taxonomy" id="412755"/>
    <lineage>
        <taxon>unclassified sequences</taxon>
        <taxon>metagenomes</taxon>
        <taxon>ecological metagenomes</taxon>
    </lineage>
</organism>
<feature type="domain" description="Methyltransferase type 11" evidence="1">
    <location>
        <begin position="35"/>
        <end position="74"/>
    </location>
</feature>
<sequence length="142" mass="16756">MKLNMGGGLIKKEGFTNVDILKGADIKHDLNKSPYPFKDNSIEYIYTSHTLEHLKEPELFFNEVQRILKKGGRCEIIVPHYKYVAAYSNFGHRGFYDKSAIDNVCMEYGHIVKTPFKLIEKKIIRCRHRIWKPKEIRWVIEK</sequence>
<dbReference type="AlphaFoldDB" id="X0UG50"/>
<dbReference type="Gene3D" id="3.40.50.150">
    <property type="entry name" value="Vaccinia Virus protein VP39"/>
    <property type="match status" value="1"/>
</dbReference>
<comment type="caution">
    <text evidence="2">The sequence shown here is derived from an EMBL/GenBank/DDBJ whole genome shotgun (WGS) entry which is preliminary data.</text>
</comment>
<dbReference type="InterPro" id="IPR029063">
    <property type="entry name" value="SAM-dependent_MTases_sf"/>
</dbReference>
<dbReference type="EMBL" id="BARS01022850">
    <property type="protein sequence ID" value="GAG04729.1"/>
    <property type="molecule type" value="Genomic_DNA"/>
</dbReference>
<reference evidence="2" key="1">
    <citation type="journal article" date="2014" name="Front. Microbiol.">
        <title>High frequency of phylogenetically diverse reductive dehalogenase-homologous genes in deep subseafloor sedimentary metagenomes.</title>
        <authorList>
            <person name="Kawai M."/>
            <person name="Futagami T."/>
            <person name="Toyoda A."/>
            <person name="Takaki Y."/>
            <person name="Nishi S."/>
            <person name="Hori S."/>
            <person name="Arai W."/>
            <person name="Tsubouchi T."/>
            <person name="Morono Y."/>
            <person name="Uchiyama I."/>
            <person name="Ito T."/>
            <person name="Fujiyama A."/>
            <person name="Inagaki F."/>
            <person name="Takami H."/>
        </authorList>
    </citation>
    <scope>NUCLEOTIDE SEQUENCE</scope>
    <source>
        <strain evidence="2">Expedition CK06-06</strain>
    </source>
</reference>
<gene>
    <name evidence="2" type="ORF">S01H1_36467</name>
</gene>
<evidence type="ECO:0000313" key="2">
    <source>
        <dbReference type="EMBL" id="GAG04729.1"/>
    </source>
</evidence>
<dbReference type="SUPFAM" id="SSF53335">
    <property type="entry name" value="S-adenosyl-L-methionine-dependent methyltransferases"/>
    <property type="match status" value="1"/>
</dbReference>
<proteinExistence type="predicted"/>
<dbReference type="GO" id="GO:0008757">
    <property type="term" value="F:S-adenosylmethionine-dependent methyltransferase activity"/>
    <property type="evidence" value="ECO:0007669"/>
    <property type="project" value="InterPro"/>
</dbReference>
<name>X0UG50_9ZZZZ</name>
<dbReference type="InterPro" id="IPR013216">
    <property type="entry name" value="Methyltransf_11"/>
</dbReference>
<evidence type="ECO:0000259" key="1">
    <source>
        <dbReference type="Pfam" id="PF08241"/>
    </source>
</evidence>
<dbReference type="Pfam" id="PF08241">
    <property type="entry name" value="Methyltransf_11"/>
    <property type="match status" value="1"/>
</dbReference>